<gene>
    <name evidence="1" type="ORF">UFOVP650_72</name>
</gene>
<protein>
    <submittedName>
        <fullName evidence="1">Uncharacterized protein</fullName>
    </submittedName>
</protein>
<proteinExistence type="predicted"/>
<evidence type="ECO:0000313" key="1">
    <source>
        <dbReference type="EMBL" id="CAB4155067.1"/>
    </source>
</evidence>
<sequence>MAQCPRRDESFAQYPSQADEFLTRGSSRPFCSFCGSVSGDELMAYIEAGGELTPTDKNYKAYLSGYAKFYYQHLSEEQRQRFVALMNEGKVKLAHPGHFYVMPFFMAAKRPETAANS</sequence>
<dbReference type="EMBL" id="LR796623">
    <property type="protein sequence ID" value="CAB4155067.1"/>
    <property type="molecule type" value="Genomic_DNA"/>
</dbReference>
<accession>A0A6J5N8I5</accession>
<reference evidence="1" key="1">
    <citation type="submission" date="2020-04" db="EMBL/GenBank/DDBJ databases">
        <authorList>
            <person name="Chiriac C."/>
            <person name="Salcher M."/>
            <person name="Ghai R."/>
            <person name="Kavagutti S V."/>
        </authorList>
    </citation>
    <scope>NUCLEOTIDE SEQUENCE</scope>
</reference>
<organism evidence="1">
    <name type="scientific">uncultured Caudovirales phage</name>
    <dbReference type="NCBI Taxonomy" id="2100421"/>
    <lineage>
        <taxon>Viruses</taxon>
        <taxon>Duplodnaviria</taxon>
        <taxon>Heunggongvirae</taxon>
        <taxon>Uroviricota</taxon>
        <taxon>Caudoviricetes</taxon>
        <taxon>Peduoviridae</taxon>
        <taxon>Maltschvirus</taxon>
        <taxon>Maltschvirus maltsch</taxon>
    </lineage>
</organism>
<name>A0A6J5N8I5_9CAUD</name>